<sequence>MTRKQKEWAFYKGDEFRFMGTTRECAEFLGSSEESVRYYATTAYQRKLAKRKTIDNSTITVDVSGVV</sequence>
<organism evidence="1 2">
    <name type="scientific">Lentibacillus amyloliquefaciens</name>
    <dbReference type="NCBI Taxonomy" id="1472767"/>
    <lineage>
        <taxon>Bacteria</taxon>
        <taxon>Bacillati</taxon>
        <taxon>Bacillota</taxon>
        <taxon>Bacilli</taxon>
        <taxon>Bacillales</taxon>
        <taxon>Bacillaceae</taxon>
        <taxon>Lentibacillus</taxon>
    </lineage>
</organism>
<dbReference type="RefSeq" id="WP_068447985.1">
    <property type="nucleotide sequence ID" value="NZ_CP013862.1"/>
</dbReference>
<name>A0A0U3WBY9_9BACI</name>
<dbReference type="AlphaFoldDB" id="A0A0U3WBY9"/>
<dbReference type="EMBL" id="CP013862">
    <property type="protein sequence ID" value="ALX50450.1"/>
    <property type="molecule type" value="Genomic_DNA"/>
</dbReference>
<dbReference type="KEGG" id="lao:AOX59_18810"/>
<gene>
    <name evidence="1" type="ORF">AOX59_18810</name>
</gene>
<evidence type="ECO:0000313" key="2">
    <source>
        <dbReference type="Proteomes" id="UP000050331"/>
    </source>
</evidence>
<evidence type="ECO:0000313" key="1">
    <source>
        <dbReference type="EMBL" id="ALX50450.1"/>
    </source>
</evidence>
<keyword evidence="2" id="KW-1185">Reference proteome</keyword>
<accession>A0A0U3WBY9</accession>
<dbReference type="OrthoDB" id="2156961at2"/>
<reference evidence="1 2" key="1">
    <citation type="submission" date="2016-01" db="EMBL/GenBank/DDBJ databases">
        <title>Complete genome sequence of strain Lentibacillus amyloliquefaciens LAM0015T isolated from saline sediment.</title>
        <authorList>
            <person name="Wang J.-L."/>
            <person name="He M.-X."/>
        </authorList>
    </citation>
    <scope>NUCLEOTIDE SEQUENCE [LARGE SCALE GENOMIC DNA]</scope>
    <source>
        <strain evidence="1 2">LAM0015</strain>
    </source>
</reference>
<proteinExistence type="predicted"/>
<dbReference type="STRING" id="1472767.AOX59_18810"/>
<protein>
    <submittedName>
        <fullName evidence="1">Uncharacterized protein</fullName>
    </submittedName>
</protein>
<dbReference type="Proteomes" id="UP000050331">
    <property type="component" value="Chromosome"/>
</dbReference>